<accession>A0A517P8M4</accession>
<proteinExistence type="inferred from homology"/>
<dbReference type="Pfam" id="PF13579">
    <property type="entry name" value="Glyco_trans_4_4"/>
    <property type="match status" value="1"/>
</dbReference>
<dbReference type="Proteomes" id="UP000318741">
    <property type="component" value="Chromosome"/>
</dbReference>
<evidence type="ECO:0000256" key="1">
    <source>
        <dbReference type="ARBA" id="ARBA00009481"/>
    </source>
</evidence>
<evidence type="ECO:0000259" key="6">
    <source>
        <dbReference type="Pfam" id="PF13579"/>
    </source>
</evidence>
<evidence type="ECO:0000256" key="3">
    <source>
        <dbReference type="ARBA" id="ARBA00022679"/>
    </source>
</evidence>
<dbReference type="SUPFAM" id="SSF53756">
    <property type="entry name" value="UDP-Glycosyltransferase/glycogen phosphorylase"/>
    <property type="match status" value="1"/>
</dbReference>
<feature type="domain" description="Glycosyl transferase family 1" evidence="5">
    <location>
        <begin position="225"/>
        <end position="388"/>
    </location>
</feature>
<dbReference type="GO" id="GO:0016757">
    <property type="term" value="F:glycosyltransferase activity"/>
    <property type="evidence" value="ECO:0007669"/>
    <property type="project" value="UniProtKB-KW"/>
</dbReference>
<feature type="domain" description="Glycosyltransferase subfamily 4-like N-terminal" evidence="6">
    <location>
        <begin position="39"/>
        <end position="206"/>
    </location>
</feature>
<dbReference type="PANTHER" id="PTHR12526">
    <property type="entry name" value="GLYCOSYLTRANSFERASE"/>
    <property type="match status" value="1"/>
</dbReference>
<organism evidence="7 8">
    <name type="scientific">Alienimonas californiensis</name>
    <dbReference type="NCBI Taxonomy" id="2527989"/>
    <lineage>
        <taxon>Bacteria</taxon>
        <taxon>Pseudomonadati</taxon>
        <taxon>Planctomycetota</taxon>
        <taxon>Planctomycetia</taxon>
        <taxon>Planctomycetales</taxon>
        <taxon>Planctomycetaceae</taxon>
        <taxon>Alienimonas</taxon>
    </lineage>
</organism>
<sequence length="415" mass="44533">MSSAGPPASEAPPRSPQRPGGAAPRRLLYVVTNYGLLSETFVRDLVRDLAARGWAVTIACSHAGPEASVPPGATLRPVRFAQLTRPADRLAGRFERTLRGGDGWSRLARSATRALAPVIAEARPDVAFVDDGRAAALAVGALGQAGVPFAVHFHGSDITNGLSDVGYRGTLPQVFDAAGAIVLASHHMRRLLTLEGADPDRCRVIRLAVQTDGVEPVPWAERRRQPPSVAYFGRLTPKKHPVALIEAFARARRRVPEARLTMIGNGPERDRVVARIARHGLGEAVRLLPGLPRAEGLEIVAQHWVFAQHSVTAISGDQEGFALSPAEAALLELPIVSTWHNGIPEHVADGETGFLVPEHDYEAMGDRLAELFADPDRCETMGRAGRRRVSALCPPDARGAAIDALLTELSDRRPS</sequence>
<feature type="region of interest" description="Disordered" evidence="4">
    <location>
        <begin position="1"/>
        <end position="22"/>
    </location>
</feature>
<evidence type="ECO:0000313" key="7">
    <source>
        <dbReference type="EMBL" id="QDT15721.1"/>
    </source>
</evidence>
<dbReference type="OrthoDB" id="73743at2"/>
<evidence type="ECO:0000259" key="5">
    <source>
        <dbReference type="Pfam" id="PF00534"/>
    </source>
</evidence>
<protein>
    <submittedName>
        <fullName evidence="7">GDP-mannose-dependent alpha-(1-6)-phosphatidylinositol monomannoside mannosyltransferase</fullName>
    </submittedName>
</protein>
<dbReference type="Gene3D" id="3.40.50.2000">
    <property type="entry name" value="Glycogen Phosphorylase B"/>
    <property type="match status" value="2"/>
</dbReference>
<keyword evidence="3 7" id="KW-0808">Transferase</keyword>
<dbReference type="PANTHER" id="PTHR12526:SF640">
    <property type="entry name" value="COLANIC ACID BIOSYNTHESIS GLYCOSYLTRANSFERASE WCAL-RELATED"/>
    <property type="match status" value="1"/>
</dbReference>
<dbReference type="EMBL" id="CP036265">
    <property type="protein sequence ID" value="QDT15721.1"/>
    <property type="molecule type" value="Genomic_DNA"/>
</dbReference>
<dbReference type="AlphaFoldDB" id="A0A517P8M4"/>
<comment type="similarity">
    <text evidence="1">Belongs to the glycosyltransferase group 1 family. Glycosyltransferase 4 subfamily.</text>
</comment>
<dbReference type="Pfam" id="PF00534">
    <property type="entry name" value="Glycos_transf_1"/>
    <property type="match status" value="1"/>
</dbReference>
<dbReference type="KEGG" id="acaf:CA12_18120"/>
<dbReference type="InterPro" id="IPR028098">
    <property type="entry name" value="Glyco_trans_4-like_N"/>
</dbReference>
<evidence type="ECO:0000313" key="8">
    <source>
        <dbReference type="Proteomes" id="UP000318741"/>
    </source>
</evidence>
<dbReference type="InterPro" id="IPR001296">
    <property type="entry name" value="Glyco_trans_1"/>
</dbReference>
<gene>
    <name evidence="7" type="primary">pimB_5</name>
    <name evidence="7" type="ORF">CA12_18120</name>
</gene>
<evidence type="ECO:0000256" key="4">
    <source>
        <dbReference type="SAM" id="MobiDB-lite"/>
    </source>
</evidence>
<dbReference type="CDD" id="cd03801">
    <property type="entry name" value="GT4_PimA-like"/>
    <property type="match status" value="1"/>
</dbReference>
<keyword evidence="8" id="KW-1185">Reference proteome</keyword>
<reference evidence="7 8" key="1">
    <citation type="submission" date="2019-02" db="EMBL/GenBank/DDBJ databases">
        <title>Deep-cultivation of Planctomycetes and their phenomic and genomic characterization uncovers novel biology.</title>
        <authorList>
            <person name="Wiegand S."/>
            <person name="Jogler M."/>
            <person name="Boedeker C."/>
            <person name="Pinto D."/>
            <person name="Vollmers J."/>
            <person name="Rivas-Marin E."/>
            <person name="Kohn T."/>
            <person name="Peeters S.H."/>
            <person name="Heuer A."/>
            <person name="Rast P."/>
            <person name="Oberbeckmann S."/>
            <person name="Bunk B."/>
            <person name="Jeske O."/>
            <person name="Meyerdierks A."/>
            <person name="Storesund J.E."/>
            <person name="Kallscheuer N."/>
            <person name="Luecker S."/>
            <person name="Lage O.M."/>
            <person name="Pohl T."/>
            <person name="Merkel B.J."/>
            <person name="Hornburger P."/>
            <person name="Mueller R.-W."/>
            <person name="Bruemmer F."/>
            <person name="Labrenz M."/>
            <person name="Spormann A.M."/>
            <person name="Op den Camp H."/>
            <person name="Overmann J."/>
            <person name="Amann R."/>
            <person name="Jetten M.S.M."/>
            <person name="Mascher T."/>
            <person name="Medema M.H."/>
            <person name="Devos D.P."/>
            <person name="Kaster A.-K."/>
            <person name="Ovreas L."/>
            <person name="Rohde M."/>
            <person name="Galperin M.Y."/>
            <person name="Jogler C."/>
        </authorList>
    </citation>
    <scope>NUCLEOTIDE SEQUENCE [LARGE SCALE GENOMIC DNA]</scope>
    <source>
        <strain evidence="7 8">CA12</strain>
    </source>
</reference>
<evidence type="ECO:0000256" key="2">
    <source>
        <dbReference type="ARBA" id="ARBA00022676"/>
    </source>
</evidence>
<keyword evidence="2 7" id="KW-0328">Glycosyltransferase</keyword>
<name>A0A517P8M4_9PLAN</name>